<evidence type="ECO:0000313" key="3">
    <source>
        <dbReference type="Proteomes" id="UP001642487"/>
    </source>
</evidence>
<dbReference type="EMBL" id="OZ021739">
    <property type="protein sequence ID" value="CAK9322034.1"/>
    <property type="molecule type" value="Genomic_DNA"/>
</dbReference>
<evidence type="ECO:0000256" key="1">
    <source>
        <dbReference type="SAM" id="MobiDB-lite"/>
    </source>
</evidence>
<feature type="region of interest" description="Disordered" evidence="1">
    <location>
        <begin position="1"/>
        <end position="20"/>
    </location>
</feature>
<name>A0ABP0YNF9_9ROSI</name>
<sequence>SPRQPSTLTNRSPTSSSSTSIFASSIVCKFPLIKLRVCCALPLSIGLFRVIHIIREKRQLDIVSKSH</sequence>
<reference evidence="2 3" key="1">
    <citation type="submission" date="2024-03" db="EMBL/GenBank/DDBJ databases">
        <authorList>
            <person name="Gkanogiannis A."/>
            <person name="Becerra Lopez-Lavalle L."/>
        </authorList>
    </citation>
    <scope>NUCLEOTIDE SEQUENCE [LARGE SCALE GENOMIC DNA]</scope>
</reference>
<proteinExistence type="predicted"/>
<organism evidence="2 3">
    <name type="scientific">Citrullus colocynthis</name>
    <name type="common">colocynth</name>
    <dbReference type="NCBI Taxonomy" id="252529"/>
    <lineage>
        <taxon>Eukaryota</taxon>
        <taxon>Viridiplantae</taxon>
        <taxon>Streptophyta</taxon>
        <taxon>Embryophyta</taxon>
        <taxon>Tracheophyta</taxon>
        <taxon>Spermatophyta</taxon>
        <taxon>Magnoliopsida</taxon>
        <taxon>eudicotyledons</taxon>
        <taxon>Gunneridae</taxon>
        <taxon>Pentapetalae</taxon>
        <taxon>rosids</taxon>
        <taxon>fabids</taxon>
        <taxon>Cucurbitales</taxon>
        <taxon>Cucurbitaceae</taxon>
        <taxon>Benincaseae</taxon>
        <taxon>Citrullus</taxon>
    </lineage>
</organism>
<evidence type="ECO:0000313" key="2">
    <source>
        <dbReference type="EMBL" id="CAK9322034.1"/>
    </source>
</evidence>
<accession>A0ABP0YNF9</accession>
<keyword evidence="3" id="KW-1185">Reference proteome</keyword>
<feature type="non-terminal residue" evidence="2">
    <location>
        <position position="1"/>
    </location>
</feature>
<dbReference type="Proteomes" id="UP001642487">
    <property type="component" value="Chromosome 5"/>
</dbReference>
<gene>
    <name evidence="2" type="ORF">CITCOLO1_LOCUS14143</name>
</gene>
<protein>
    <submittedName>
        <fullName evidence="2">Uncharacterized protein</fullName>
    </submittedName>
</protein>